<evidence type="ECO:0000313" key="3">
    <source>
        <dbReference type="Proteomes" id="UP001333110"/>
    </source>
</evidence>
<proteinExistence type="predicted"/>
<organism evidence="2 3">
    <name type="scientific">Mycteria americana</name>
    <name type="common">Wood stork</name>
    <dbReference type="NCBI Taxonomy" id="33587"/>
    <lineage>
        <taxon>Eukaryota</taxon>
        <taxon>Metazoa</taxon>
        <taxon>Chordata</taxon>
        <taxon>Craniata</taxon>
        <taxon>Vertebrata</taxon>
        <taxon>Euteleostomi</taxon>
        <taxon>Archelosauria</taxon>
        <taxon>Archosauria</taxon>
        <taxon>Dinosauria</taxon>
        <taxon>Saurischia</taxon>
        <taxon>Theropoda</taxon>
        <taxon>Coelurosauria</taxon>
        <taxon>Aves</taxon>
        <taxon>Neognathae</taxon>
        <taxon>Neoaves</taxon>
        <taxon>Aequornithes</taxon>
        <taxon>Ciconiiformes</taxon>
        <taxon>Ciconiidae</taxon>
        <taxon>Mycteria</taxon>
    </lineage>
</organism>
<dbReference type="AlphaFoldDB" id="A0AAN7PSE3"/>
<dbReference type="EMBL" id="JAUNZN010000001">
    <property type="protein sequence ID" value="KAK4830498.1"/>
    <property type="molecule type" value="Genomic_DNA"/>
</dbReference>
<feature type="region of interest" description="Disordered" evidence="1">
    <location>
        <begin position="89"/>
        <end position="110"/>
    </location>
</feature>
<name>A0AAN7PSE3_MYCAM</name>
<keyword evidence="3" id="KW-1185">Reference proteome</keyword>
<evidence type="ECO:0000256" key="1">
    <source>
        <dbReference type="SAM" id="MobiDB-lite"/>
    </source>
</evidence>
<comment type="caution">
    <text evidence="2">The sequence shown here is derived from an EMBL/GenBank/DDBJ whole genome shotgun (WGS) entry which is preliminary data.</text>
</comment>
<accession>A0AAN7PSE3</accession>
<sequence>MAIQPILYPPNSPSIKPISLLFRGKNVVGDHIKALTEVQPLLHRLGLELELLQVQTLGSTYLTPDFLYLLPASGTEGWGMGVAGRTPHALPLLQRGVPPTRDSPPRTSPT</sequence>
<dbReference type="Proteomes" id="UP001333110">
    <property type="component" value="Unassembled WGS sequence"/>
</dbReference>
<evidence type="ECO:0000313" key="2">
    <source>
        <dbReference type="EMBL" id="KAK4830498.1"/>
    </source>
</evidence>
<protein>
    <submittedName>
        <fullName evidence="2">Uncharacterized protein</fullName>
    </submittedName>
</protein>
<reference evidence="2 3" key="1">
    <citation type="journal article" date="2023" name="J. Hered.">
        <title>Chromosome-level genome of the wood stork (Mycteria americana) provides insight into avian chromosome evolution.</title>
        <authorList>
            <person name="Flamio R. Jr."/>
            <person name="Ramstad K.M."/>
        </authorList>
    </citation>
    <scope>NUCLEOTIDE SEQUENCE [LARGE SCALE GENOMIC DNA]</scope>
    <source>
        <strain evidence="2">JAX WOST 10</strain>
    </source>
</reference>
<gene>
    <name evidence="2" type="ORF">QYF61_011411</name>
</gene>